<organism evidence="3 4">
    <name type="scientific">Dyella marensis</name>
    <dbReference type="NCBI Taxonomy" id="500610"/>
    <lineage>
        <taxon>Bacteria</taxon>
        <taxon>Pseudomonadati</taxon>
        <taxon>Pseudomonadota</taxon>
        <taxon>Gammaproteobacteria</taxon>
        <taxon>Lysobacterales</taxon>
        <taxon>Rhodanobacteraceae</taxon>
        <taxon>Dyella</taxon>
    </lineage>
</organism>
<dbReference type="PANTHER" id="PTHR43784:SF2">
    <property type="entry name" value="GDSL-LIKE LIPASE_ACYLHYDROLASE, PUTATIVE (AFU_ORTHOLOGUE AFUA_2G00820)-RELATED"/>
    <property type="match status" value="1"/>
</dbReference>
<dbReference type="GO" id="GO:0016788">
    <property type="term" value="F:hydrolase activity, acting on ester bonds"/>
    <property type="evidence" value="ECO:0007669"/>
    <property type="project" value="UniProtKB-ARBA"/>
</dbReference>
<feature type="chain" id="PRO_5011727246" evidence="1">
    <location>
        <begin position="26"/>
        <end position="412"/>
    </location>
</feature>
<dbReference type="PANTHER" id="PTHR43784">
    <property type="entry name" value="GDSL-LIKE LIPASE/ACYLHYDROLASE, PUTATIVE (AFU_ORTHOLOGUE AFUA_2G00820)-RELATED"/>
    <property type="match status" value="1"/>
</dbReference>
<protein>
    <submittedName>
        <fullName evidence="3">Lysophospholipase L1</fullName>
    </submittedName>
</protein>
<dbReference type="STRING" id="500610.SAMN02799615_00132"/>
<dbReference type="InterPro" id="IPR013830">
    <property type="entry name" value="SGNH_hydro"/>
</dbReference>
<keyword evidence="4" id="KW-1185">Reference proteome</keyword>
<dbReference type="RefSeq" id="WP_051548427.1">
    <property type="nucleotide sequence ID" value="NZ_FONH01000001.1"/>
</dbReference>
<dbReference type="InterPro" id="IPR036514">
    <property type="entry name" value="SGNH_hydro_sf"/>
</dbReference>
<feature type="signal peptide" evidence="1">
    <location>
        <begin position="1"/>
        <end position="25"/>
    </location>
</feature>
<dbReference type="InterPro" id="IPR053140">
    <property type="entry name" value="GDSL_Rv0518-like"/>
</dbReference>
<evidence type="ECO:0000313" key="4">
    <source>
        <dbReference type="Proteomes" id="UP000199477"/>
    </source>
</evidence>
<dbReference type="CDD" id="cd01830">
    <property type="entry name" value="XynE_like"/>
    <property type="match status" value="1"/>
</dbReference>
<name>A0A1I1X5X6_9GAMM</name>
<dbReference type="Pfam" id="PF13472">
    <property type="entry name" value="Lipase_GDSL_2"/>
    <property type="match status" value="1"/>
</dbReference>
<accession>A0A1I1X5X6</accession>
<evidence type="ECO:0000313" key="3">
    <source>
        <dbReference type="EMBL" id="SFE02752.1"/>
    </source>
</evidence>
<keyword evidence="1" id="KW-0732">Signal</keyword>
<gene>
    <name evidence="3" type="ORF">SAMN02799615_00132</name>
</gene>
<evidence type="ECO:0000259" key="2">
    <source>
        <dbReference type="Pfam" id="PF13472"/>
    </source>
</evidence>
<proteinExistence type="predicted"/>
<feature type="domain" description="SGNH hydrolase-type esterase" evidence="2">
    <location>
        <begin position="206"/>
        <end position="399"/>
    </location>
</feature>
<dbReference type="EMBL" id="FONH01000001">
    <property type="protein sequence ID" value="SFE02752.1"/>
    <property type="molecule type" value="Genomic_DNA"/>
</dbReference>
<dbReference type="Gene3D" id="3.40.50.1110">
    <property type="entry name" value="SGNH hydrolase"/>
    <property type="match status" value="1"/>
</dbReference>
<dbReference type="Proteomes" id="UP000199477">
    <property type="component" value="Unassembled WGS sequence"/>
</dbReference>
<evidence type="ECO:0000256" key="1">
    <source>
        <dbReference type="SAM" id="SignalP"/>
    </source>
</evidence>
<reference evidence="4" key="1">
    <citation type="submission" date="2016-10" db="EMBL/GenBank/DDBJ databases">
        <authorList>
            <person name="Varghese N."/>
            <person name="Submissions S."/>
        </authorList>
    </citation>
    <scope>NUCLEOTIDE SEQUENCE [LARGE SCALE GENOMIC DNA]</scope>
    <source>
        <strain evidence="4">UNC178MFTsu3.1</strain>
    </source>
</reference>
<sequence length="412" mass="43325">MHRQFLHFLLAGALCALLAPASGLAAPARDKASKERSWVAAWAAAMDSPGPRLSDQTVRQIARVSIGGTAVRVRLSNLYGDGPVTLGPVHVALRTEGSSIAGGSDHELRFGGKPTVTIPKGGSVLSDAVTMEVKPLQELAVSLYVPASATPGPSTLHNAGLATAYLTENGNATASQPYPGTEVHGSRFFLSGIEVAGPAERHVVVAFGDSITDGVGARPDTYERWPDHFAARLRAEPSLATVAVVNSGIGGNRVLNDSFGPSAQARLDRDALDQPGVRWIVLLEGINDIGGSGQPATPKDDVSAEQIIAGMKALIERAHAKGVKIYGATLTPFGGAGWPYHSSRNEQKRQAVNAWIRDGGAFDGVADFDQAIQDPTHPERMLSVYDSGDHLHPNGAGFEAMAKAVDLSWFKP</sequence>
<dbReference type="AlphaFoldDB" id="A0A1I1X5X6"/>
<dbReference type="SUPFAM" id="SSF52266">
    <property type="entry name" value="SGNH hydrolase"/>
    <property type="match status" value="1"/>
</dbReference>